<name>A0AAF3EL76_9BILA</name>
<proteinExistence type="predicted"/>
<evidence type="ECO:0000313" key="3">
    <source>
        <dbReference type="WBParaSite" id="MBELARI_LOCUS1479"/>
    </source>
</evidence>
<reference evidence="3" key="1">
    <citation type="submission" date="2024-02" db="UniProtKB">
        <authorList>
            <consortium name="WormBaseParasite"/>
        </authorList>
    </citation>
    <scope>IDENTIFICATION</scope>
</reference>
<feature type="chain" id="PRO_5042088797" evidence="1">
    <location>
        <begin position="21"/>
        <end position="117"/>
    </location>
</feature>
<evidence type="ECO:0000256" key="1">
    <source>
        <dbReference type="SAM" id="SignalP"/>
    </source>
</evidence>
<evidence type="ECO:0000313" key="2">
    <source>
        <dbReference type="Proteomes" id="UP000887575"/>
    </source>
</evidence>
<dbReference type="Proteomes" id="UP000887575">
    <property type="component" value="Unassembled WGS sequence"/>
</dbReference>
<organism evidence="2 3">
    <name type="scientific">Mesorhabditis belari</name>
    <dbReference type="NCBI Taxonomy" id="2138241"/>
    <lineage>
        <taxon>Eukaryota</taxon>
        <taxon>Metazoa</taxon>
        <taxon>Ecdysozoa</taxon>
        <taxon>Nematoda</taxon>
        <taxon>Chromadorea</taxon>
        <taxon>Rhabditida</taxon>
        <taxon>Rhabditina</taxon>
        <taxon>Rhabditomorpha</taxon>
        <taxon>Rhabditoidea</taxon>
        <taxon>Rhabditidae</taxon>
        <taxon>Mesorhabditinae</taxon>
        <taxon>Mesorhabditis</taxon>
    </lineage>
</organism>
<accession>A0AAF3EL76</accession>
<sequence>MQRALLVISFLVIVLQQVSAQGFPTEECRYCTLDNPGFDVDVWDGTVKLLPWDTTTTKCAMISIRCRRIRVFDGSTEIGSLFTRALFYCNSDGDRWIWTGGPNNMNHQPANAVRCED</sequence>
<feature type="signal peptide" evidence="1">
    <location>
        <begin position="1"/>
        <end position="20"/>
    </location>
</feature>
<dbReference type="WBParaSite" id="MBELARI_LOCUS1479">
    <property type="protein sequence ID" value="MBELARI_LOCUS1479"/>
    <property type="gene ID" value="MBELARI_LOCUS1479"/>
</dbReference>
<keyword evidence="2" id="KW-1185">Reference proteome</keyword>
<protein>
    <submittedName>
        <fullName evidence="3">Uncharacterized protein</fullName>
    </submittedName>
</protein>
<keyword evidence="1" id="KW-0732">Signal</keyword>
<dbReference type="AlphaFoldDB" id="A0AAF3EL76"/>